<organism evidence="1 2">
    <name type="scientific">Camelliibacillus cellulosilyticus</name>
    <dbReference type="NCBI Taxonomy" id="2174486"/>
    <lineage>
        <taxon>Bacteria</taxon>
        <taxon>Bacillati</taxon>
        <taxon>Bacillota</taxon>
        <taxon>Bacilli</taxon>
        <taxon>Bacillales</taxon>
        <taxon>Sporolactobacillaceae</taxon>
        <taxon>Camelliibacillus</taxon>
    </lineage>
</organism>
<name>A0ABV9GJF1_9BACL</name>
<gene>
    <name evidence="1" type="ORF">ACFO4N_00685</name>
</gene>
<evidence type="ECO:0000313" key="1">
    <source>
        <dbReference type="EMBL" id="MFC4617238.1"/>
    </source>
</evidence>
<reference evidence="2" key="1">
    <citation type="journal article" date="2019" name="Int. J. Syst. Evol. Microbiol.">
        <title>The Global Catalogue of Microorganisms (GCM) 10K type strain sequencing project: providing services to taxonomists for standard genome sequencing and annotation.</title>
        <authorList>
            <consortium name="The Broad Institute Genomics Platform"/>
            <consortium name="The Broad Institute Genome Sequencing Center for Infectious Disease"/>
            <person name="Wu L."/>
            <person name="Ma J."/>
        </authorList>
    </citation>
    <scope>NUCLEOTIDE SEQUENCE [LARGE SCALE GENOMIC DNA]</scope>
    <source>
        <strain evidence="2">CGMCC 1.16306</strain>
    </source>
</reference>
<accession>A0ABV9GJF1</accession>
<proteinExistence type="predicted"/>
<evidence type="ECO:0000313" key="2">
    <source>
        <dbReference type="Proteomes" id="UP001596022"/>
    </source>
</evidence>
<dbReference type="InterPro" id="IPR003772">
    <property type="entry name" value="YceD"/>
</dbReference>
<sequence>MTLTWSVPDLMKNPNRVFSIDESVSVDDVKERDAEIRDISPVNVTGHAEMERDVITFFLEITGRMILPCALTLEDVDYPFRIQTSEMFRLKGHPVIGEHDVDVHEAQDQRIDLLPFIKEAILVEKPLRVVAGNAVDCPAPKGEGWRMVTAAEQEQRIDPRFEKLKRLFDE</sequence>
<dbReference type="EMBL" id="JBHSFW010000001">
    <property type="protein sequence ID" value="MFC4617238.1"/>
    <property type="molecule type" value="Genomic_DNA"/>
</dbReference>
<dbReference type="Pfam" id="PF02620">
    <property type="entry name" value="YceD"/>
    <property type="match status" value="1"/>
</dbReference>
<keyword evidence="2" id="KW-1185">Reference proteome</keyword>
<dbReference type="RefSeq" id="WP_376844293.1">
    <property type="nucleotide sequence ID" value="NZ_JBHSFW010000001.1"/>
</dbReference>
<comment type="caution">
    <text evidence="1">The sequence shown here is derived from an EMBL/GenBank/DDBJ whole genome shotgun (WGS) entry which is preliminary data.</text>
</comment>
<protein>
    <submittedName>
        <fullName evidence="1">YceD family protein</fullName>
    </submittedName>
</protein>
<dbReference type="Proteomes" id="UP001596022">
    <property type="component" value="Unassembled WGS sequence"/>
</dbReference>